<keyword evidence="1" id="KW-0175">Coiled coil</keyword>
<gene>
    <name evidence="2" type="ORF">EcWSU1_03875</name>
</gene>
<dbReference type="KEGG" id="eec:EcWSU1_03875"/>
<dbReference type="Proteomes" id="UP000007838">
    <property type="component" value="Chromosome"/>
</dbReference>
<dbReference type="EMBL" id="CP002886">
    <property type="protein sequence ID" value="AEW75303.1"/>
    <property type="molecule type" value="Genomic_DNA"/>
</dbReference>
<protein>
    <submittedName>
        <fullName evidence="2">Phage Lysis Regulatory Protein LysB Family</fullName>
    </submittedName>
</protein>
<dbReference type="InterPro" id="IPR020000">
    <property type="entry name" value="Phage_P2_LysB"/>
</dbReference>
<dbReference type="HOGENOM" id="CLU_124367_3_0_6"/>
<organism evidence="2 3">
    <name type="scientific">Enterobacter ludwigii</name>
    <dbReference type="NCBI Taxonomy" id="299767"/>
    <lineage>
        <taxon>Bacteria</taxon>
        <taxon>Pseudomonadati</taxon>
        <taxon>Pseudomonadota</taxon>
        <taxon>Gammaproteobacteria</taxon>
        <taxon>Enterobacterales</taxon>
        <taxon>Enterobacteriaceae</taxon>
        <taxon>Enterobacter</taxon>
        <taxon>Enterobacter cloacae complex</taxon>
    </lineage>
</organism>
<evidence type="ECO:0000256" key="1">
    <source>
        <dbReference type="SAM" id="Coils"/>
    </source>
</evidence>
<feature type="coiled-coil region" evidence="1">
    <location>
        <begin position="35"/>
        <end position="62"/>
    </location>
</feature>
<dbReference type="NCBIfam" id="TIGR03495">
    <property type="entry name" value="phage_LysB"/>
    <property type="match status" value="1"/>
</dbReference>
<sequence length="143" mass="16146">MPEGEAMKPLLLVLAVLLAITLWFRHDNVNLSRSLAKANQIARDQKNTINTLLQQLSEAQRIARSNEDAQVRLREDLAAVGEEMARREAAIGKWVNENEELRRWYNAQLPDAVRRLHTRAACASAAHCLQRLPEGERLSDAGK</sequence>
<dbReference type="eggNOG" id="ENOG5032S81">
    <property type="taxonomic scope" value="Bacteria"/>
</dbReference>
<dbReference type="AlphaFoldDB" id="G8LER1"/>
<name>G8LER1_9ENTR</name>
<accession>G8LER1</accession>
<evidence type="ECO:0000313" key="3">
    <source>
        <dbReference type="Proteomes" id="UP000007838"/>
    </source>
</evidence>
<evidence type="ECO:0000313" key="2">
    <source>
        <dbReference type="EMBL" id="AEW75303.1"/>
    </source>
</evidence>
<reference evidence="2 3" key="1">
    <citation type="journal article" date="2011" name="Stand. Genomic Sci.">
        <title>Complete genome of the onion pathogen Enterobacter cloacae EcWSU1.</title>
        <authorList>
            <person name="Humann J.L."/>
            <person name="Wildung M."/>
            <person name="Cheng C.H."/>
            <person name="Lee T."/>
            <person name="Stewart J.E."/>
            <person name="Drew J.C."/>
            <person name="Triplett E.W."/>
            <person name="Main D."/>
            <person name="Schroeder B.K."/>
        </authorList>
    </citation>
    <scope>NUCLEOTIDE SEQUENCE [LARGE SCALE GENOMIC DNA]</scope>
    <source>
        <strain evidence="2 3">EcWSU1</strain>
    </source>
</reference>
<proteinExistence type="predicted"/>